<gene>
    <name evidence="3" type="ORF">IE37_00706</name>
</gene>
<dbReference type="InterPro" id="IPR002543">
    <property type="entry name" value="FtsK_dom"/>
</dbReference>
<dbReference type="RefSeq" id="WP_109725581.1">
    <property type="nucleotide sequence ID" value="NZ_QGDI01000002.1"/>
</dbReference>
<sequence>MSRKKIVCTLGKFDIPIIQLQPDFNVDLLDSNVMVFGASMSGKTTFLKTLVNILHKRMNEKEERIFILDFGGALSDYRDMPLVSAYFDNSNEEYVKRVFKIMDNILKENIKLLGGRNYREVSEDQPIHTTFIIDNLNAFTEESRYLAYQEKLQKLCRDGLSKGISIVVTAGETKGLGSYMGSFRQKIAFEMPADKYLDIFNDKAGSVGNNPGHGFANVTIKPEKITGTFKMNLPYEVQCFKAQTSADPDGKNVTFGQGLAKKYDFDSETGEYRRHVRRYLTFPKELTREEYEKLAQKPENEVEKVCPVSVGLDYVDFCPVTIDLARTSTVAIYGKKEFGKTNLLKLLLDGLVEQADELRMVLFDDGRNQLKPLYEKYSSQCDCVLINSFEKRDLPLKDGNEVKDRKLSPIQQFYLYLNENYIELDKRFLAGIYGVSDALKKEYENIPDCRAEDTPFTVFVIQSKLVYLNTPEGKRFINSILPQLTAVAEERGFLFIFSDVQKISDGEQNSFFNNNVSYAFLLDNIAEFAGERGQKTVFGNMDVKTLKEDYAKCELGDGYSYDIEADKLMKLKFIKYGKDD</sequence>
<accession>A0A315Y397</accession>
<dbReference type="PROSITE" id="PS50901">
    <property type="entry name" value="FTSK"/>
    <property type="match status" value="1"/>
</dbReference>
<evidence type="ECO:0000313" key="4">
    <source>
        <dbReference type="Proteomes" id="UP000245720"/>
    </source>
</evidence>
<reference evidence="3 4" key="1">
    <citation type="submission" date="2018-05" db="EMBL/GenBank/DDBJ databases">
        <title>The Hungate 1000. A catalogue of reference genomes from the rumen microbiome.</title>
        <authorList>
            <person name="Kelly W."/>
        </authorList>
    </citation>
    <scope>NUCLEOTIDE SEQUENCE [LARGE SCALE GENOMIC DNA]</scope>
    <source>
        <strain evidence="3 4">SAb67</strain>
    </source>
</reference>
<keyword evidence="1" id="KW-0547">Nucleotide-binding</keyword>
<dbReference type="Proteomes" id="UP000245720">
    <property type="component" value="Unassembled WGS sequence"/>
</dbReference>
<evidence type="ECO:0000259" key="2">
    <source>
        <dbReference type="PROSITE" id="PS50901"/>
    </source>
</evidence>
<dbReference type="GO" id="GO:0003677">
    <property type="term" value="F:DNA binding"/>
    <property type="evidence" value="ECO:0007669"/>
    <property type="project" value="InterPro"/>
</dbReference>
<feature type="domain" description="FtsK" evidence="2">
    <location>
        <begin position="21"/>
        <end position="206"/>
    </location>
</feature>
<dbReference type="OrthoDB" id="9807790at2"/>
<dbReference type="Pfam" id="PF01580">
    <property type="entry name" value="FtsK_SpoIIIE"/>
    <property type="match status" value="1"/>
</dbReference>
<dbReference type="GO" id="GO:0005524">
    <property type="term" value="F:ATP binding"/>
    <property type="evidence" value="ECO:0007669"/>
    <property type="project" value="UniProtKB-UniRule"/>
</dbReference>
<dbReference type="EMBL" id="QGDI01000002">
    <property type="protein sequence ID" value="PWJ14720.1"/>
    <property type="molecule type" value="Genomic_DNA"/>
</dbReference>
<feature type="binding site" evidence="1">
    <location>
        <begin position="37"/>
        <end position="44"/>
    </location>
    <ligand>
        <name>ATP</name>
        <dbReference type="ChEBI" id="CHEBI:30616"/>
    </ligand>
</feature>
<name>A0A315Y397_RUMFL</name>
<dbReference type="AlphaFoldDB" id="A0A315Y397"/>
<keyword evidence="1" id="KW-0067">ATP-binding</keyword>
<dbReference type="SUPFAM" id="SSF52540">
    <property type="entry name" value="P-loop containing nucleoside triphosphate hydrolases"/>
    <property type="match status" value="1"/>
</dbReference>
<dbReference type="InterPro" id="IPR027417">
    <property type="entry name" value="P-loop_NTPase"/>
</dbReference>
<evidence type="ECO:0000313" key="3">
    <source>
        <dbReference type="EMBL" id="PWJ14720.1"/>
    </source>
</evidence>
<organism evidence="3 4">
    <name type="scientific">Ruminococcus flavefaciens</name>
    <dbReference type="NCBI Taxonomy" id="1265"/>
    <lineage>
        <taxon>Bacteria</taxon>
        <taxon>Bacillati</taxon>
        <taxon>Bacillota</taxon>
        <taxon>Clostridia</taxon>
        <taxon>Eubacteriales</taxon>
        <taxon>Oscillospiraceae</taxon>
        <taxon>Ruminococcus</taxon>
    </lineage>
</organism>
<comment type="caution">
    <text evidence="3">The sequence shown here is derived from an EMBL/GenBank/DDBJ whole genome shotgun (WGS) entry which is preliminary data.</text>
</comment>
<evidence type="ECO:0000256" key="1">
    <source>
        <dbReference type="PROSITE-ProRule" id="PRU00289"/>
    </source>
</evidence>
<dbReference type="Gene3D" id="3.40.50.300">
    <property type="entry name" value="P-loop containing nucleotide triphosphate hydrolases"/>
    <property type="match status" value="2"/>
</dbReference>
<proteinExistence type="predicted"/>
<protein>
    <submittedName>
        <fullName evidence="3">FtsK/SpoIIIE family protein</fullName>
    </submittedName>
</protein>